<gene>
    <name evidence="7" type="ORF">DFR88_00300</name>
</gene>
<keyword evidence="3" id="KW-0560">Oxidoreductase</keyword>
<dbReference type="InterPro" id="IPR036884">
    <property type="entry name" value="2Fe-2S-bd_dom_sf"/>
</dbReference>
<proteinExistence type="predicted"/>
<feature type="domain" description="2Fe-2S ferredoxin-type" evidence="6">
    <location>
        <begin position="10"/>
        <end position="86"/>
    </location>
</feature>
<accession>A0A4D8RTL2</accession>
<dbReference type="EMBL" id="CP031156">
    <property type="protein sequence ID" value="QCO29114.1"/>
    <property type="molecule type" value="Genomic_DNA"/>
</dbReference>
<evidence type="ECO:0000259" key="6">
    <source>
        <dbReference type="PROSITE" id="PS51085"/>
    </source>
</evidence>
<organism evidence="7 8">
    <name type="scientific">Metallosphaera prunae</name>
    <dbReference type="NCBI Taxonomy" id="47304"/>
    <lineage>
        <taxon>Archaea</taxon>
        <taxon>Thermoproteota</taxon>
        <taxon>Thermoprotei</taxon>
        <taxon>Sulfolobales</taxon>
        <taxon>Sulfolobaceae</taxon>
        <taxon>Metallosphaera</taxon>
    </lineage>
</organism>
<dbReference type="PANTHER" id="PTHR44379">
    <property type="entry name" value="OXIDOREDUCTASE WITH IRON-SULFUR SUBUNIT"/>
    <property type="match status" value="1"/>
</dbReference>
<evidence type="ECO:0000256" key="4">
    <source>
        <dbReference type="ARBA" id="ARBA00023004"/>
    </source>
</evidence>
<keyword evidence="1" id="KW-0001">2Fe-2S</keyword>
<dbReference type="PROSITE" id="PS51085">
    <property type="entry name" value="2FE2S_FER_2"/>
    <property type="match status" value="1"/>
</dbReference>
<dbReference type="GO" id="GO:0046872">
    <property type="term" value="F:metal ion binding"/>
    <property type="evidence" value="ECO:0007669"/>
    <property type="project" value="UniProtKB-KW"/>
</dbReference>
<evidence type="ECO:0000256" key="1">
    <source>
        <dbReference type="ARBA" id="ARBA00022714"/>
    </source>
</evidence>
<dbReference type="Gene3D" id="1.10.150.120">
    <property type="entry name" value="[2Fe-2S]-binding domain"/>
    <property type="match status" value="1"/>
</dbReference>
<evidence type="ECO:0000313" key="8">
    <source>
        <dbReference type="Proteomes" id="UP000298568"/>
    </source>
</evidence>
<dbReference type="AlphaFoldDB" id="A0A4D8RTL2"/>
<dbReference type="GO" id="GO:0051537">
    <property type="term" value="F:2 iron, 2 sulfur cluster binding"/>
    <property type="evidence" value="ECO:0007669"/>
    <property type="project" value="UniProtKB-KW"/>
</dbReference>
<dbReference type="GO" id="GO:0016491">
    <property type="term" value="F:oxidoreductase activity"/>
    <property type="evidence" value="ECO:0007669"/>
    <property type="project" value="UniProtKB-KW"/>
</dbReference>
<dbReference type="Proteomes" id="UP000298568">
    <property type="component" value="Chromosome"/>
</dbReference>
<evidence type="ECO:0000256" key="5">
    <source>
        <dbReference type="ARBA" id="ARBA00023014"/>
    </source>
</evidence>
<keyword evidence="2" id="KW-0479">Metal-binding</keyword>
<dbReference type="InterPro" id="IPR001041">
    <property type="entry name" value="2Fe-2S_ferredoxin-type"/>
</dbReference>
<dbReference type="FunFam" id="3.10.20.30:FF:000020">
    <property type="entry name" value="Xanthine dehydrogenase iron-sulfur subunit"/>
    <property type="match status" value="1"/>
</dbReference>
<dbReference type="InterPro" id="IPR036010">
    <property type="entry name" value="2Fe-2S_ferredoxin-like_sf"/>
</dbReference>
<dbReference type="SUPFAM" id="SSF54292">
    <property type="entry name" value="2Fe-2S ferredoxin-like"/>
    <property type="match status" value="1"/>
</dbReference>
<dbReference type="Gene3D" id="3.10.20.30">
    <property type="match status" value="1"/>
</dbReference>
<keyword evidence="8" id="KW-1185">Reference proteome</keyword>
<evidence type="ECO:0000256" key="2">
    <source>
        <dbReference type="ARBA" id="ARBA00022723"/>
    </source>
</evidence>
<dbReference type="SUPFAM" id="SSF47741">
    <property type="entry name" value="CO dehydrogenase ISP C-domain like"/>
    <property type="match status" value="1"/>
</dbReference>
<evidence type="ECO:0000313" key="7">
    <source>
        <dbReference type="EMBL" id="QCO29114.1"/>
    </source>
</evidence>
<protein>
    <submittedName>
        <fullName evidence="7">(2Fe-2S)-binding protein</fullName>
    </submittedName>
</protein>
<name>A0A4D8RTL2_METPR</name>
<dbReference type="KEGG" id="mpru:DFR88_00300"/>
<dbReference type="CDD" id="cd00207">
    <property type="entry name" value="fer2"/>
    <property type="match status" value="1"/>
</dbReference>
<keyword evidence="5" id="KW-0411">Iron-sulfur</keyword>
<keyword evidence="4" id="KW-0408">Iron</keyword>
<sequence>MKKIEPGEKIRIKLRVNNTDHEVDVEPRKLLIHLLREDLGITGPKIGCDTSTCGACSVLLNGKLVKSCTVLAVQAQNAEVLTIEGIAEDELGKKIVNSFIQNFAFQCGYCTPGFVTLTYYVMKEGLPRNEEGIRDTLHGNLCRCGAYQNILAAVKNLGVGE</sequence>
<reference evidence="7 8" key="1">
    <citation type="submission" date="2018-07" db="EMBL/GenBank/DDBJ databases">
        <title>Complete Genome Sequences of Extremely Thermoacidophilic, Metal-Mobilizing Type-Strain Members of the Archaeal Family Sulfolobaceae: Acidianus brierleyi DSM-1651T, Acidianus sulfidivorans DSM-18786T, Metallosphaera hakonensis DSM-7519T, and Metallosphaera prunae DSM-10039T.</title>
        <authorList>
            <person name="Counts J.A."/>
            <person name="Kelly R.M."/>
        </authorList>
    </citation>
    <scope>NUCLEOTIDE SEQUENCE [LARGE SCALE GENOMIC DNA]</scope>
    <source>
        <strain evidence="7 8">Ron 12/II</strain>
    </source>
</reference>
<dbReference type="Pfam" id="PF00111">
    <property type="entry name" value="Fer2"/>
    <property type="match status" value="1"/>
</dbReference>
<dbReference type="InterPro" id="IPR012675">
    <property type="entry name" value="Beta-grasp_dom_sf"/>
</dbReference>
<dbReference type="Pfam" id="PF01799">
    <property type="entry name" value="Fer2_2"/>
    <property type="match status" value="1"/>
</dbReference>
<dbReference type="RefSeq" id="WP_193453324.1">
    <property type="nucleotide sequence ID" value="NZ_CP031156.1"/>
</dbReference>
<dbReference type="PANTHER" id="PTHR44379:SF5">
    <property type="entry name" value="OXIDOREDUCTASE WITH IRON-SULFUR SUBUNIT"/>
    <property type="match status" value="1"/>
</dbReference>
<evidence type="ECO:0000256" key="3">
    <source>
        <dbReference type="ARBA" id="ARBA00023002"/>
    </source>
</evidence>
<dbReference type="GeneID" id="59455285"/>
<dbReference type="InterPro" id="IPR051452">
    <property type="entry name" value="Diverse_Oxidoreductases"/>
</dbReference>
<dbReference type="InterPro" id="IPR002888">
    <property type="entry name" value="2Fe-2S-bd"/>
</dbReference>